<evidence type="ECO:0000313" key="3">
    <source>
        <dbReference type="Proteomes" id="UP001485043"/>
    </source>
</evidence>
<accession>A0AAW1T4H7</accession>
<evidence type="ECO:0000313" key="2">
    <source>
        <dbReference type="EMBL" id="KAK9864113.1"/>
    </source>
</evidence>
<dbReference type="EMBL" id="JALJOV010000391">
    <property type="protein sequence ID" value="KAK9864113.1"/>
    <property type="molecule type" value="Genomic_DNA"/>
</dbReference>
<evidence type="ECO:0000256" key="1">
    <source>
        <dbReference type="SAM" id="MobiDB-lite"/>
    </source>
</evidence>
<protein>
    <submittedName>
        <fullName evidence="2">Uncharacterized protein</fullName>
    </submittedName>
</protein>
<comment type="caution">
    <text evidence="2">The sequence shown here is derived from an EMBL/GenBank/DDBJ whole genome shotgun (WGS) entry which is preliminary data.</text>
</comment>
<sequence>MYRVGGKWVRKLGGGEGFTGVYGTMGKPSTKKVMDALVQHTGMNRHSKFLDVGAGLGLPQMHAALDPGVERARGFEIDAPKVAKGRAVIKKTFEEMGLRGALPAIIHKDIADVQHVDDTHIFGFWQGINEKDKRAFAKAAAADKNLKGMAVVQHATGMKDPAKAMEELGFPRMTLKASFPVKMNSRGFTAYIFRPGAGGGAGDLLLQQPDGVQIVGPGGAPAPPTQADGGDVGAAQTDLLGGKGVVRGGDVDVPEQHMAQCKEAEGGHREGTVELDALQAEGGQLGEVVEVVGTQRQEEGAAGGHETEVDEVGGQEGQAVEVGVLQGAAGDVEGLELGQVQLAVLELGEVQMHVLRHGELEGGQRPASRNPSTETSACPGRGLEPRYTCRVFPEHGAVVRVGDDVVCPWCCAAGEGIGRPGARVWNPVRRTRLWGLLISVRYKGTAYEVAGVCDVPQYVCWPLPRVELEDGELVESA</sequence>
<dbReference type="InterPro" id="IPR029063">
    <property type="entry name" value="SAM-dependent_MTases_sf"/>
</dbReference>
<feature type="compositionally biased region" description="Polar residues" evidence="1">
    <location>
        <begin position="367"/>
        <end position="376"/>
    </location>
</feature>
<dbReference type="Proteomes" id="UP001485043">
    <property type="component" value="Unassembled WGS sequence"/>
</dbReference>
<gene>
    <name evidence="2" type="ORF">WJX84_004311</name>
</gene>
<dbReference type="AlphaFoldDB" id="A0AAW1T4H7"/>
<keyword evidence="3" id="KW-1185">Reference proteome</keyword>
<organism evidence="2 3">
    <name type="scientific">Apatococcus fuscideae</name>
    <dbReference type="NCBI Taxonomy" id="2026836"/>
    <lineage>
        <taxon>Eukaryota</taxon>
        <taxon>Viridiplantae</taxon>
        <taxon>Chlorophyta</taxon>
        <taxon>core chlorophytes</taxon>
        <taxon>Trebouxiophyceae</taxon>
        <taxon>Chlorellales</taxon>
        <taxon>Chlorellaceae</taxon>
        <taxon>Apatococcus</taxon>
    </lineage>
</organism>
<proteinExistence type="predicted"/>
<dbReference type="SUPFAM" id="SSF53335">
    <property type="entry name" value="S-adenosyl-L-methionine-dependent methyltransferases"/>
    <property type="match status" value="1"/>
</dbReference>
<dbReference type="Gene3D" id="3.40.50.150">
    <property type="entry name" value="Vaccinia Virus protein VP39"/>
    <property type="match status" value="1"/>
</dbReference>
<name>A0AAW1T4H7_9CHLO</name>
<reference evidence="2 3" key="1">
    <citation type="journal article" date="2024" name="Nat. Commun.">
        <title>Phylogenomics reveals the evolutionary origins of lichenization in chlorophyte algae.</title>
        <authorList>
            <person name="Puginier C."/>
            <person name="Libourel C."/>
            <person name="Otte J."/>
            <person name="Skaloud P."/>
            <person name="Haon M."/>
            <person name="Grisel S."/>
            <person name="Petersen M."/>
            <person name="Berrin J.G."/>
            <person name="Delaux P.M."/>
            <person name="Dal Grande F."/>
            <person name="Keller J."/>
        </authorList>
    </citation>
    <scope>NUCLEOTIDE SEQUENCE [LARGE SCALE GENOMIC DNA]</scope>
    <source>
        <strain evidence="2 3">SAG 2523</strain>
    </source>
</reference>
<feature type="region of interest" description="Disordered" evidence="1">
    <location>
        <begin position="359"/>
        <end position="379"/>
    </location>
</feature>